<protein>
    <recommendedName>
        <fullName evidence="2">Protein DA1-like domain-containing protein</fullName>
    </recommendedName>
</protein>
<proteinExistence type="predicted"/>
<dbReference type="PANTHER" id="PTHR24209">
    <property type="entry name" value="PROTEIN DA1-RELATED 2"/>
    <property type="match status" value="1"/>
</dbReference>
<evidence type="ECO:0000313" key="3">
    <source>
        <dbReference type="EMBL" id="KAH0467053.1"/>
    </source>
</evidence>
<keyword evidence="1" id="KW-0812">Transmembrane</keyword>
<dbReference type="AlphaFoldDB" id="A0AAV7HG82"/>
<accession>A0AAV7HG82</accession>
<dbReference type="GO" id="GO:0043130">
    <property type="term" value="F:ubiquitin binding"/>
    <property type="evidence" value="ECO:0007669"/>
    <property type="project" value="TreeGrafter"/>
</dbReference>
<organism evidence="3 4">
    <name type="scientific">Dendrobium chrysotoxum</name>
    <name type="common">Orchid</name>
    <dbReference type="NCBI Taxonomy" id="161865"/>
    <lineage>
        <taxon>Eukaryota</taxon>
        <taxon>Viridiplantae</taxon>
        <taxon>Streptophyta</taxon>
        <taxon>Embryophyta</taxon>
        <taxon>Tracheophyta</taxon>
        <taxon>Spermatophyta</taxon>
        <taxon>Magnoliopsida</taxon>
        <taxon>Liliopsida</taxon>
        <taxon>Asparagales</taxon>
        <taxon>Orchidaceae</taxon>
        <taxon>Epidendroideae</taxon>
        <taxon>Malaxideae</taxon>
        <taxon>Dendrobiinae</taxon>
        <taxon>Dendrobium</taxon>
    </lineage>
</organism>
<reference evidence="3 4" key="1">
    <citation type="journal article" date="2021" name="Hortic Res">
        <title>Chromosome-scale assembly of the Dendrobium chrysotoxum genome enhances the understanding of orchid evolution.</title>
        <authorList>
            <person name="Zhang Y."/>
            <person name="Zhang G.Q."/>
            <person name="Zhang D."/>
            <person name="Liu X.D."/>
            <person name="Xu X.Y."/>
            <person name="Sun W.H."/>
            <person name="Yu X."/>
            <person name="Zhu X."/>
            <person name="Wang Z.W."/>
            <person name="Zhao X."/>
            <person name="Zhong W.Y."/>
            <person name="Chen H."/>
            <person name="Yin W.L."/>
            <person name="Huang T."/>
            <person name="Niu S.C."/>
            <person name="Liu Z.J."/>
        </authorList>
    </citation>
    <scope>NUCLEOTIDE SEQUENCE [LARGE SCALE GENOMIC DNA]</scope>
    <source>
        <strain evidence="3">Lindl</strain>
    </source>
</reference>
<evidence type="ECO:0000259" key="2">
    <source>
        <dbReference type="Pfam" id="PF12315"/>
    </source>
</evidence>
<dbReference type="Pfam" id="PF12315">
    <property type="entry name" value="DA1-like"/>
    <property type="match status" value="1"/>
</dbReference>
<feature type="transmembrane region" description="Helical" evidence="1">
    <location>
        <begin position="46"/>
        <end position="68"/>
    </location>
</feature>
<dbReference type="PANTHER" id="PTHR24209:SF25">
    <property type="entry name" value="PROTEIN DA1-RELATED 1"/>
    <property type="match status" value="1"/>
</dbReference>
<keyword evidence="4" id="KW-1185">Reference proteome</keyword>
<feature type="domain" description="Protein DA1-like" evidence="2">
    <location>
        <begin position="198"/>
        <end position="305"/>
    </location>
</feature>
<comment type="caution">
    <text evidence="3">The sequence shown here is derived from an EMBL/GenBank/DDBJ whole genome shotgun (WGS) entry which is preliminary data.</text>
</comment>
<dbReference type="InterPro" id="IPR022087">
    <property type="entry name" value="DA1-like_dom"/>
</dbReference>
<evidence type="ECO:0000256" key="1">
    <source>
        <dbReference type="SAM" id="Phobius"/>
    </source>
</evidence>
<dbReference type="InterPro" id="IPR045218">
    <property type="entry name" value="DA1-like"/>
</dbReference>
<sequence>MGLIRKDFLIEIQIGEADILGKGVLCVAAEYVLVVILKLVMDAFSVVWALFGILSVFAVMLAISLYLIMSSQCLGTTHITNFVTRNTITQNVTFASRGVSTICLILLFFLLSLLQIPTNINGLIEYRAHPFWLQKYCPSHEIDGSPRCCSCELVEPRDARFVTLDDGRKLCLECLDSAIMDTSECQPLYLDIQEFYEGLNMKVEQKVPLLLVERQALNEAMEGEKGGHHHLPETRGLCLSEEQTVSSILRRPRIGSGNRVVDMMTEPYRLTRRCEVTAILILLLTGSILAHEMMHAWLRLKEEVRIRRKSIDSHIYSLCFKLDDSNG</sequence>
<feature type="transmembrane region" description="Helical" evidence="1">
    <location>
        <begin position="20"/>
        <end position="40"/>
    </location>
</feature>
<evidence type="ECO:0000313" key="4">
    <source>
        <dbReference type="Proteomes" id="UP000775213"/>
    </source>
</evidence>
<name>A0AAV7HG82_DENCH</name>
<gene>
    <name evidence="3" type="ORF">IEQ34_004291</name>
</gene>
<feature type="transmembrane region" description="Helical" evidence="1">
    <location>
        <begin position="94"/>
        <end position="114"/>
    </location>
</feature>
<keyword evidence="1" id="KW-1133">Transmembrane helix</keyword>
<keyword evidence="1" id="KW-0472">Membrane</keyword>
<dbReference type="EMBL" id="JAGFBR010000005">
    <property type="protein sequence ID" value="KAH0467053.1"/>
    <property type="molecule type" value="Genomic_DNA"/>
</dbReference>
<dbReference type="Proteomes" id="UP000775213">
    <property type="component" value="Unassembled WGS sequence"/>
</dbReference>